<gene>
    <name evidence="7 10" type="primary">rplI</name>
    <name evidence="10" type="ORF">COU43_02635</name>
</gene>
<keyword evidence="2 7" id="KW-0699">rRNA-binding</keyword>
<comment type="similarity">
    <text evidence="1 7">Belongs to the bacterial ribosomal protein bL9 family.</text>
</comment>
<dbReference type="GO" id="GO:0019843">
    <property type="term" value="F:rRNA binding"/>
    <property type="evidence" value="ECO:0007669"/>
    <property type="project" value="UniProtKB-UniRule"/>
</dbReference>
<name>A0A2H0TIP7_9BACT</name>
<dbReference type="GO" id="GO:1990904">
    <property type="term" value="C:ribonucleoprotein complex"/>
    <property type="evidence" value="ECO:0007669"/>
    <property type="project" value="UniProtKB-KW"/>
</dbReference>
<organism evidence="10 11">
    <name type="scientific">Candidatus Nealsonbacteria bacterium CG10_big_fil_rev_8_21_14_0_10_37_25</name>
    <dbReference type="NCBI Taxonomy" id="1974711"/>
    <lineage>
        <taxon>Bacteria</taxon>
        <taxon>Candidatus Nealsoniibacteriota</taxon>
    </lineage>
</organism>
<evidence type="ECO:0000259" key="9">
    <source>
        <dbReference type="Pfam" id="PF03948"/>
    </source>
</evidence>
<dbReference type="Proteomes" id="UP000228909">
    <property type="component" value="Unassembled WGS sequence"/>
</dbReference>
<proteinExistence type="inferred from homology"/>
<sequence>MRVILLQDIDKLGKKYEIKEVANGYARNFLIAKGLAKPATEDALKWLDLQKEIETKKAEEELKKVQEIASAIDGQEIIIPVKIGEENQLFESITNQKIWEKLKELGFDVKKNQIDLPEPIKEIGEFPIKIHLEHNLEAEIKVIVTEEK</sequence>
<reference evidence="11" key="1">
    <citation type="submission" date="2017-09" db="EMBL/GenBank/DDBJ databases">
        <title>Depth-based differentiation of microbial function through sediment-hosted aquifers and enrichment of novel symbionts in the deep terrestrial subsurface.</title>
        <authorList>
            <person name="Probst A.J."/>
            <person name="Ladd B."/>
            <person name="Jarett J.K."/>
            <person name="Geller-Mcgrath D.E."/>
            <person name="Sieber C.M.K."/>
            <person name="Emerson J.B."/>
            <person name="Anantharaman K."/>
            <person name="Thomas B.C."/>
            <person name="Malmstrom R."/>
            <person name="Stieglmeier M."/>
            <person name="Klingl A."/>
            <person name="Woyke T."/>
            <person name="Ryan C.M."/>
            <person name="Banfield J.F."/>
        </authorList>
    </citation>
    <scope>NUCLEOTIDE SEQUENCE [LARGE SCALE GENOMIC DNA]</scope>
</reference>
<keyword evidence="4 7" id="KW-0689">Ribosomal protein</keyword>
<dbReference type="Gene3D" id="3.40.5.10">
    <property type="entry name" value="Ribosomal protein L9, N-terminal domain"/>
    <property type="match status" value="1"/>
</dbReference>
<keyword evidence="5 7" id="KW-0687">Ribonucleoprotein</keyword>
<dbReference type="InterPro" id="IPR036935">
    <property type="entry name" value="Ribosomal_bL9_N_sf"/>
</dbReference>
<protein>
    <recommendedName>
        <fullName evidence="6 7">Large ribosomal subunit protein bL9</fullName>
    </recommendedName>
</protein>
<dbReference type="AlphaFoldDB" id="A0A2H0TIP7"/>
<evidence type="ECO:0000259" key="8">
    <source>
        <dbReference type="Pfam" id="PF01281"/>
    </source>
</evidence>
<dbReference type="PANTHER" id="PTHR21368">
    <property type="entry name" value="50S RIBOSOMAL PROTEIN L9"/>
    <property type="match status" value="1"/>
</dbReference>
<dbReference type="SUPFAM" id="SSF55658">
    <property type="entry name" value="L9 N-domain-like"/>
    <property type="match status" value="1"/>
</dbReference>
<dbReference type="HAMAP" id="MF_00503">
    <property type="entry name" value="Ribosomal_bL9"/>
    <property type="match status" value="1"/>
</dbReference>
<dbReference type="SUPFAM" id="SSF55653">
    <property type="entry name" value="Ribosomal protein L9 C-domain"/>
    <property type="match status" value="1"/>
</dbReference>
<dbReference type="InterPro" id="IPR020594">
    <property type="entry name" value="Ribosomal_bL9_bac/chp"/>
</dbReference>
<dbReference type="InterPro" id="IPR020069">
    <property type="entry name" value="Ribosomal_bL9_C"/>
</dbReference>
<feature type="domain" description="Ribosomal protein L9" evidence="8">
    <location>
        <begin position="1"/>
        <end position="45"/>
    </location>
</feature>
<comment type="function">
    <text evidence="7">Binds to the 23S rRNA.</text>
</comment>
<dbReference type="InterPro" id="IPR036791">
    <property type="entry name" value="Ribosomal_bL9_C_sf"/>
</dbReference>
<evidence type="ECO:0000256" key="7">
    <source>
        <dbReference type="HAMAP-Rule" id="MF_00503"/>
    </source>
</evidence>
<dbReference type="InterPro" id="IPR020070">
    <property type="entry name" value="Ribosomal_bL9_N"/>
</dbReference>
<dbReference type="InterPro" id="IPR000244">
    <property type="entry name" value="Ribosomal_bL9"/>
</dbReference>
<evidence type="ECO:0000256" key="1">
    <source>
        <dbReference type="ARBA" id="ARBA00010605"/>
    </source>
</evidence>
<dbReference type="Gene3D" id="3.10.430.100">
    <property type="entry name" value="Ribosomal protein L9, C-terminal domain"/>
    <property type="match status" value="1"/>
</dbReference>
<dbReference type="GO" id="GO:0006412">
    <property type="term" value="P:translation"/>
    <property type="evidence" value="ECO:0007669"/>
    <property type="project" value="UniProtKB-UniRule"/>
</dbReference>
<dbReference type="EMBL" id="PFCK01000074">
    <property type="protein sequence ID" value="PIR71449.1"/>
    <property type="molecule type" value="Genomic_DNA"/>
</dbReference>
<accession>A0A2H0TIP7</accession>
<evidence type="ECO:0000256" key="6">
    <source>
        <dbReference type="ARBA" id="ARBA00035292"/>
    </source>
</evidence>
<dbReference type="GO" id="GO:0005840">
    <property type="term" value="C:ribosome"/>
    <property type="evidence" value="ECO:0007669"/>
    <property type="project" value="UniProtKB-KW"/>
</dbReference>
<dbReference type="Pfam" id="PF01281">
    <property type="entry name" value="Ribosomal_L9_N"/>
    <property type="match status" value="1"/>
</dbReference>
<evidence type="ECO:0000256" key="2">
    <source>
        <dbReference type="ARBA" id="ARBA00022730"/>
    </source>
</evidence>
<keyword evidence="3 7" id="KW-0694">RNA-binding</keyword>
<evidence type="ECO:0000256" key="4">
    <source>
        <dbReference type="ARBA" id="ARBA00022980"/>
    </source>
</evidence>
<feature type="domain" description="Large ribosomal subunit protein bL9 C-terminal" evidence="9">
    <location>
        <begin position="64"/>
        <end position="145"/>
    </location>
</feature>
<dbReference type="InterPro" id="IPR009027">
    <property type="entry name" value="Ribosomal_bL9/RNase_H1_N"/>
</dbReference>
<dbReference type="Pfam" id="PF03948">
    <property type="entry name" value="Ribosomal_L9_C"/>
    <property type="match status" value="1"/>
</dbReference>
<evidence type="ECO:0000256" key="3">
    <source>
        <dbReference type="ARBA" id="ARBA00022884"/>
    </source>
</evidence>
<evidence type="ECO:0000256" key="5">
    <source>
        <dbReference type="ARBA" id="ARBA00023274"/>
    </source>
</evidence>
<comment type="caution">
    <text evidence="10">The sequence shown here is derived from an EMBL/GenBank/DDBJ whole genome shotgun (WGS) entry which is preliminary data.</text>
</comment>
<evidence type="ECO:0000313" key="11">
    <source>
        <dbReference type="Proteomes" id="UP000228909"/>
    </source>
</evidence>
<dbReference type="NCBIfam" id="TIGR00158">
    <property type="entry name" value="L9"/>
    <property type="match status" value="1"/>
</dbReference>
<dbReference type="GO" id="GO:0003735">
    <property type="term" value="F:structural constituent of ribosome"/>
    <property type="evidence" value="ECO:0007669"/>
    <property type="project" value="InterPro"/>
</dbReference>
<evidence type="ECO:0000313" key="10">
    <source>
        <dbReference type="EMBL" id="PIR71449.1"/>
    </source>
</evidence>